<dbReference type="Proteomes" id="UP000036681">
    <property type="component" value="Unplaced"/>
</dbReference>
<feature type="region of interest" description="Disordered" evidence="1">
    <location>
        <begin position="1"/>
        <end position="58"/>
    </location>
</feature>
<sequence>MNVNQSTPAAKTSSTPATQNNSAEPPKEAIDKETVTDKPDVSAGQLTDQLSDMTDDDEIVGKRTARNYSFSTAFMIARANGQRSNPCLYRWSEWSACSATCKSGNEEPHRTRRVLRDSILYSRGNYTQCPEDVENLTDTIPCNLYSYDFSSLF</sequence>
<dbReference type="WBParaSite" id="ALUE_0001893401-mRNA-1">
    <property type="protein sequence ID" value="ALUE_0001893401-mRNA-1"/>
    <property type="gene ID" value="ALUE_0001893401"/>
</dbReference>
<evidence type="ECO:0000256" key="1">
    <source>
        <dbReference type="SAM" id="MobiDB-lite"/>
    </source>
</evidence>
<dbReference type="AlphaFoldDB" id="A0A9J2QBP3"/>
<protein>
    <submittedName>
        <fullName evidence="3">Uncharacterized protein</fullName>
    </submittedName>
</protein>
<organism evidence="2 3">
    <name type="scientific">Ascaris lumbricoides</name>
    <name type="common">Giant roundworm</name>
    <dbReference type="NCBI Taxonomy" id="6252"/>
    <lineage>
        <taxon>Eukaryota</taxon>
        <taxon>Metazoa</taxon>
        <taxon>Ecdysozoa</taxon>
        <taxon>Nematoda</taxon>
        <taxon>Chromadorea</taxon>
        <taxon>Rhabditida</taxon>
        <taxon>Spirurina</taxon>
        <taxon>Ascaridomorpha</taxon>
        <taxon>Ascaridoidea</taxon>
        <taxon>Ascarididae</taxon>
        <taxon>Ascaris</taxon>
    </lineage>
</organism>
<proteinExistence type="predicted"/>
<evidence type="ECO:0000313" key="3">
    <source>
        <dbReference type="WBParaSite" id="ALUE_0001893401-mRNA-1"/>
    </source>
</evidence>
<accession>A0A9J2QBP3</accession>
<reference evidence="3" key="1">
    <citation type="submission" date="2023-03" db="UniProtKB">
        <authorList>
            <consortium name="WormBaseParasite"/>
        </authorList>
    </citation>
    <scope>IDENTIFICATION</scope>
</reference>
<dbReference type="Pfam" id="PF00090">
    <property type="entry name" value="TSP_1"/>
    <property type="match status" value="1"/>
</dbReference>
<feature type="compositionally biased region" description="Low complexity" evidence="1">
    <location>
        <begin position="1"/>
        <end position="18"/>
    </location>
</feature>
<dbReference type="InterPro" id="IPR036383">
    <property type="entry name" value="TSP1_rpt_sf"/>
</dbReference>
<evidence type="ECO:0000313" key="2">
    <source>
        <dbReference type="Proteomes" id="UP000036681"/>
    </source>
</evidence>
<dbReference type="Gene3D" id="2.20.100.10">
    <property type="entry name" value="Thrombospondin type-1 (TSP1) repeat"/>
    <property type="match status" value="1"/>
</dbReference>
<name>A0A9J2QBP3_ASCLU</name>
<dbReference type="SUPFAM" id="SSF82895">
    <property type="entry name" value="TSP-1 type 1 repeat"/>
    <property type="match status" value="1"/>
</dbReference>
<dbReference type="PROSITE" id="PS50092">
    <property type="entry name" value="TSP1"/>
    <property type="match status" value="1"/>
</dbReference>
<feature type="compositionally biased region" description="Basic and acidic residues" evidence="1">
    <location>
        <begin position="25"/>
        <end position="40"/>
    </location>
</feature>
<keyword evidence="2" id="KW-1185">Reference proteome</keyword>
<dbReference type="InterPro" id="IPR000884">
    <property type="entry name" value="TSP1_rpt"/>
</dbReference>